<sequence>IFLSLPGVFVCVRFLKTFSLKAFLSFCFFSPQILQHIPLSDLSTLSHAKTRILHTVSMKGNAL</sequence>
<organism evidence="1 2">
    <name type="scientific">Pavo cristatus</name>
    <name type="common">Indian peafowl</name>
    <name type="synonym">Blue peafowl</name>
    <dbReference type="NCBI Taxonomy" id="9049"/>
    <lineage>
        <taxon>Eukaryota</taxon>
        <taxon>Metazoa</taxon>
        <taxon>Chordata</taxon>
        <taxon>Craniata</taxon>
        <taxon>Vertebrata</taxon>
        <taxon>Euteleostomi</taxon>
        <taxon>Archelosauria</taxon>
        <taxon>Archosauria</taxon>
        <taxon>Dinosauria</taxon>
        <taxon>Saurischia</taxon>
        <taxon>Theropoda</taxon>
        <taxon>Coelurosauria</taxon>
        <taxon>Aves</taxon>
        <taxon>Neognathae</taxon>
        <taxon>Galloanserae</taxon>
        <taxon>Galliformes</taxon>
        <taxon>Phasianidae</taxon>
        <taxon>Phasianinae</taxon>
        <taxon>Pavo</taxon>
    </lineage>
</organism>
<protein>
    <submittedName>
        <fullName evidence="1">Uncharacterized protein</fullName>
    </submittedName>
</protein>
<proteinExistence type="predicted"/>
<dbReference type="Ensembl" id="ENSPSTT00000020425.1">
    <property type="protein sequence ID" value="ENSPSTP00000019481.1"/>
    <property type="gene ID" value="ENSPSTG00000014092.1"/>
</dbReference>
<dbReference type="AlphaFoldDB" id="A0A8C9FRH2"/>
<keyword evidence="2" id="KW-1185">Reference proteome</keyword>
<name>A0A8C9FRH2_PAVCR</name>
<reference evidence="1" key="1">
    <citation type="submission" date="2025-08" db="UniProtKB">
        <authorList>
            <consortium name="Ensembl"/>
        </authorList>
    </citation>
    <scope>IDENTIFICATION</scope>
</reference>
<reference evidence="1" key="2">
    <citation type="submission" date="2025-09" db="UniProtKB">
        <authorList>
            <consortium name="Ensembl"/>
        </authorList>
    </citation>
    <scope>IDENTIFICATION</scope>
</reference>
<dbReference type="Proteomes" id="UP000694428">
    <property type="component" value="Unplaced"/>
</dbReference>
<accession>A0A8C9FRH2</accession>
<evidence type="ECO:0000313" key="2">
    <source>
        <dbReference type="Proteomes" id="UP000694428"/>
    </source>
</evidence>
<evidence type="ECO:0000313" key="1">
    <source>
        <dbReference type="Ensembl" id="ENSPSTP00000019481.1"/>
    </source>
</evidence>